<dbReference type="AlphaFoldDB" id="A0A1M7ZX39"/>
<organism evidence="1 2">
    <name type="scientific">Flavobacterium cucumis</name>
    <dbReference type="NCBI Taxonomy" id="416016"/>
    <lineage>
        <taxon>Bacteria</taxon>
        <taxon>Pseudomonadati</taxon>
        <taxon>Bacteroidota</taxon>
        <taxon>Flavobacteriia</taxon>
        <taxon>Flavobacteriales</taxon>
        <taxon>Flavobacteriaceae</taxon>
        <taxon>Flavobacterium</taxon>
    </lineage>
</organism>
<reference evidence="2" key="1">
    <citation type="submission" date="2016-12" db="EMBL/GenBank/DDBJ databases">
        <authorList>
            <person name="Varghese N."/>
            <person name="Submissions S."/>
        </authorList>
    </citation>
    <scope>NUCLEOTIDE SEQUENCE [LARGE SCALE GENOMIC DNA]</scope>
    <source>
        <strain evidence="2">DSM 18830</strain>
    </source>
</reference>
<sequence length="304" mass="35184">MKNIILFTLLFVSNVFSQKKITVASTLKSPITDALLIVNNSPKYITDSLGSVTIKEVDLNASILIRHVKYKLKTFDNITNQDTLFLEEKLEELKDIEIIVSSKTKKRTESLFPKISSRNILPENFGKSSSIGSNIEIALYFPNEKKQSNIIQKLKIYTNDYKVLENLETKKTNKRRNAKFSPIQVNFYTVDSIYEVPNEKIFKKNLLVSCQIDDDYAILELSEEEEFEFPTNGIFVTIKNLSKEDYQALGFDYPPGITTIGVSKDNKIIPYFRYLHEGETALWKKYDYMIKRQNTYKVGIEFKN</sequence>
<dbReference type="EMBL" id="FRYK01000002">
    <property type="protein sequence ID" value="SHO73393.1"/>
    <property type="molecule type" value="Genomic_DNA"/>
</dbReference>
<evidence type="ECO:0000313" key="1">
    <source>
        <dbReference type="EMBL" id="SHO73393.1"/>
    </source>
</evidence>
<dbReference type="OrthoDB" id="1342686at2"/>
<proteinExistence type="predicted"/>
<evidence type="ECO:0000313" key="2">
    <source>
        <dbReference type="Proteomes" id="UP000184611"/>
    </source>
</evidence>
<protein>
    <recommendedName>
        <fullName evidence="3">CarboxypepD_reg-like domain-containing protein</fullName>
    </recommendedName>
</protein>
<dbReference type="STRING" id="416016.SAMN05443547_1750"/>
<name>A0A1M7ZX39_9FLAO</name>
<keyword evidence="2" id="KW-1185">Reference proteome</keyword>
<evidence type="ECO:0008006" key="3">
    <source>
        <dbReference type="Google" id="ProtNLM"/>
    </source>
</evidence>
<accession>A0A1M7ZX39</accession>
<dbReference type="RefSeq" id="WP_026725685.1">
    <property type="nucleotide sequence ID" value="NZ_CBCSEA010000021.1"/>
</dbReference>
<gene>
    <name evidence="1" type="ORF">SAMN05443547_1750</name>
</gene>
<dbReference type="Proteomes" id="UP000184611">
    <property type="component" value="Unassembled WGS sequence"/>
</dbReference>